<feature type="domain" description="Gamma tubulin complex component protein N-terminal" evidence="7">
    <location>
        <begin position="36"/>
        <end position="249"/>
    </location>
</feature>
<evidence type="ECO:0000256" key="2">
    <source>
        <dbReference type="ARBA" id="ARBA00022490"/>
    </source>
</evidence>
<dbReference type="GO" id="GO:0043015">
    <property type="term" value="F:gamma-tubulin binding"/>
    <property type="evidence" value="ECO:0007669"/>
    <property type="project" value="InterPro"/>
</dbReference>
<sequence length="617" mass="70769">MTAQLLEMHNATGDTAMPLMDLLCRLAGFGTSASAPQWSKFCHPHELEVLEHLLETGRARGSLKEYIARGDELGRKGRCMVASAVVAIKETVKSYDGAVVRMSGESQSKTPPTLLSIYAITSQYEAGLFSCLKYLKWLLDDDNLGNLTVGRMMDECHRRLESSNGDAKNAMENLFSGLFEAYKRTLIPWLVYGFLDSRSDDFFVKEPDNCNIYFREIGHHISSMAKAPSHMSAGLVEKIAQYGYMRKFLGWRSKNILPDPVLENQVVVCANRLRNLHWKNYRTNALSDIVDLFGVLYSHALYADIFFKFKIRDILSMFQQMYLMGIMTVFDEFVEQADDMLRGPVTPQTITDVNLKLDNAFDYTVFHRTFDPTLLRQDNRSSTAENLVDKGFSCFYFDLKSFSAVDNSSRLPSTDSQSAWDLLQLEFAVKHPLDWFFHKRTMDKYKQIFRFLLRLRRLTNAFASVWRLLREGLQSGLLASDVHLELFTWLFNFQHVMTTIQFYIQVDVIHAAWRRLTTQMDGLDDYIQLMEAHEAFLTQISVHAMMDNAMLHKCISALTKTSLEVCADISREMRKDEPEDVNVESARMKILGRLSSINLACLLSPIDDNAVSYVYRI</sequence>
<dbReference type="InterPro" id="IPR042241">
    <property type="entry name" value="GCP_C_sf"/>
</dbReference>
<evidence type="ECO:0000256" key="5">
    <source>
        <dbReference type="RuleBase" id="RU363050"/>
    </source>
</evidence>
<dbReference type="GO" id="GO:0005874">
    <property type="term" value="C:microtubule"/>
    <property type="evidence" value="ECO:0007669"/>
    <property type="project" value="UniProtKB-KW"/>
</dbReference>
<keyword evidence="4 5" id="KW-0206">Cytoskeleton</keyword>
<dbReference type="GO" id="GO:0051321">
    <property type="term" value="P:meiotic cell cycle"/>
    <property type="evidence" value="ECO:0007669"/>
    <property type="project" value="TreeGrafter"/>
</dbReference>
<dbReference type="PANTHER" id="PTHR19302">
    <property type="entry name" value="GAMMA TUBULIN COMPLEX PROTEIN"/>
    <property type="match status" value="1"/>
</dbReference>
<feature type="domain" description="Gamma tubulin complex component C-terminal" evidence="6">
    <location>
        <begin position="313"/>
        <end position="576"/>
    </location>
</feature>
<dbReference type="GO" id="GO:0051011">
    <property type="term" value="F:microtubule minus-end binding"/>
    <property type="evidence" value="ECO:0007669"/>
    <property type="project" value="TreeGrafter"/>
</dbReference>
<dbReference type="GO" id="GO:0000278">
    <property type="term" value="P:mitotic cell cycle"/>
    <property type="evidence" value="ECO:0007669"/>
    <property type="project" value="TreeGrafter"/>
</dbReference>
<comment type="caution">
    <text evidence="8">The sequence shown here is derived from an EMBL/GenBank/DDBJ whole genome shotgun (WGS) entry which is preliminary data.</text>
</comment>
<evidence type="ECO:0000259" key="6">
    <source>
        <dbReference type="Pfam" id="PF04130"/>
    </source>
</evidence>
<dbReference type="EMBL" id="BDGG01000019">
    <property type="protein sequence ID" value="GAV08809.1"/>
    <property type="molecule type" value="Genomic_DNA"/>
</dbReference>
<dbReference type="OrthoDB" id="78652at2759"/>
<accession>A0A1D1WB92</accession>
<dbReference type="InterPro" id="IPR007259">
    <property type="entry name" value="GCP"/>
</dbReference>
<dbReference type="Proteomes" id="UP000186922">
    <property type="component" value="Unassembled WGS sequence"/>
</dbReference>
<protein>
    <recommendedName>
        <fullName evidence="5">Gamma-tubulin complex component</fullName>
    </recommendedName>
</protein>
<gene>
    <name evidence="8" type="primary">RvY_18450-1</name>
    <name evidence="8" type="synonym">RvY_18450.1</name>
    <name evidence="8" type="ORF">RvY_18450</name>
</gene>
<evidence type="ECO:0000313" key="9">
    <source>
        <dbReference type="Proteomes" id="UP000186922"/>
    </source>
</evidence>
<reference evidence="8 9" key="1">
    <citation type="journal article" date="2016" name="Nat. Commun.">
        <title>Extremotolerant tardigrade genome and improved radiotolerance of human cultured cells by tardigrade-unique protein.</title>
        <authorList>
            <person name="Hashimoto T."/>
            <person name="Horikawa D.D."/>
            <person name="Saito Y."/>
            <person name="Kuwahara H."/>
            <person name="Kozuka-Hata H."/>
            <person name="Shin-I T."/>
            <person name="Minakuchi Y."/>
            <person name="Ohishi K."/>
            <person name="Motoyama A."/>
            <person name="Aizu T."/>
            <person name="Enomoto A."/>
            <person name="Kondo K."/>
            <person name="Tanaka S."/>
            <person name="Hara Y."/>
            <person name="Koshikawa S."/>
            <person name="Sagara H."/>
            <person name="Miura T."/>
            <person name="Yokobori S."/>
            <person name="Miyagawa K."/>
            <person name="Suzuki Y."/>
            <person name="Kubo T."/>
            <person name="Oyama M."/>
            <person name="Kohara Y."/>
            <person name="Fujiyama A."/>
            <person name="Arakawa K."/>
            <person name="Katayama T."/>
            <person name="Toyoda A."/>
            <person name="Kunieda T."/>
        </authorList>
    </citation>
    <scope>NUCLEOTIDE SEQUENCE [LARGE SCALE GENOMIC DNA]</scope>
    <source>
        <strain evidence="8 9">YOKOZUNA-1</strain>
    </source>
</reference>
<dbReference type="STRING" id="947166.A0A1D1WB92"/>
<evidence type="ECO:0000256" key="1">
    <source>
        <dbReference type="ARBA" id="ARBA00010337"/>
    </source>
</evidence>
<dbReference type="GO" id="GO:0051225">
    <property type="term" value="P:spindle assembly"/>
    <property type="evidence" value="ECO:0007669"/>
    <property type="project" value="TreeGrafter"/>
</dbReference>
<dbReference type="InterPro" id="IPR041470">
    <property type="entry name" value="GCP_N"/>
</dbReference>
<keyword evidence="3 5" id="KW-0493">Microtubule</keyword>
<comment type="similarity">
    <text evidence="1 5">Belongs to the TUBGCP family.</text>
</comment>
<organism evidence="8 9">
    <name type="scientific">Ramazzottius varieornatus</name>
    <name type="common">Water bear</name>
    <name type="synonym">Tardigrade</name>
    <dbReference type="NCBI Taxonomy" id="947166"/>
    <lineage>
        <taxon>Eukaryota</taxon>
        <taxon>Metazoa</taxon>
        <taxon>Ecdysozoa</taxon>
        <taxon>Tardigrada</taxon>
        <taxon>Eutardigrada</taxon>
        <taxon>Parachela</taxon>
        <taxon>Hypsibioidea</taxon>
        <taxon>Ramazzottiidae</taxon>
        <taxon>Ramazzottius</taxon>
    </lineage>
</organism>
<dbReference type="GO" id="GO:0000922">
    <property type="term" value="C:spindle pole"/>
    <property type="evidence" value="ECO:0007669"/>
    <property type="project" value="InterPro"/>
</dbReference>
<dbReference type="GO" id="GO:0000930">
    <property type="term" value="C:gamma-tubulin complex"/>
    <property type="evidence" value="ECO:0007669"/>
    <property type="project" value="TreeGrafter"/>
</dbReference>
<evidence type="ECO:0000313" key="8">
    <source>
        <dbReference type="EMBL" id="GAV08809.1"/>
    </source>
</evidence>
<dbReference type="GO" id="GO:0031122">
    <property type="term" value="P:cytoplasmic microtubule organization"/>
    <property type="evidence" value="ECO:0007669"/>
    <property type="project" value="TreeGrafter"/>
</dbReference>
<evidence type="ECO:0000259" key="7">
    <source>
        <dbReference type="Pfam" id="PF17681"/>
    </source>
</evidence>
<dbReference type="InterPro" id="IPR040457">
    <property type="entry name" value="GCP_C"/>
</dbReference>
<dbReference type="AlphaFoldDB" id="A0A1D1WB92"/>
<comment type="subcellular location">
    <subcellularLocation>
        <location evidence="5">Cytoplasm</location>
        <location evidence="5">Cytoskeleton</location>
        <location evidence="5">Microtubule organizing center</location>
    </subcellularLocation>
</comment>
<keyword evidence="9" id="KW-1185">Reference proteome</keyword>
<dbReference type="Pfam" id="PF17681">
    <property type="entry name" value="GCP_N_terminal"/>
    <property type="match status" value="1"/>
</dbReference>
<dbReference type="Gene3D" id="1.20.120.1900">
    <property type="entry name" value="Gamma-tubulin complex, C-terminal domain"/>
    <property type="match status" value="1"/>
</dbReference>
<dbReference type="Pfam" id="PF04130">
    <property type="entry name" value="GCP_C_terminal"/>
    <property type="match status" value="1"/>
</dbReference>
<proteinExistence type="inferred from homology"/>
<evidence type="ECO:0000256" key="3">
    <source>
        <dbReference type="ARBA" id="ARBA00022701"/>
    </source>
</evidence>
<keyword evidence="2 5" id="KW-0963">Cytoplasm</keyword>
<dbReference type="GO" id="GO:0007020">
    <property type="term" value="P:microtubule nucleation"/>
    <property type="evidence" value="ECO:0007669"/>
    <property type="project" value="InterPro"/>
</dbReference>
<name>A0A1D1WB92_RAMVA</name>
<evidence type="ECO:0000256" key="4">
    <source>
        <dbReference type="ARBA" id="ARBA00023212"/>
    </source>
</evidence>